<dbReference type="Proteomes" id="UP001197028">
    <property type="component" value="Unassembled WGS sequence"/>
</dbReference>
<accession>A0ABS5ZPJ8</accession>
<keyword evidence="2" id="KW-1185">Reference proteome</keyword>
<evidence type="ECO:0000313" key="2">
    <source>
        <dbReference type="Proteomes" id="UP001197028"/>
    </source>
</evidence>
<proteinExistence type="predicted"/>
<name>A0ABS5ZPJ8_9PROT</name>
<dbReference type="RefSeq" id="WP_215863566.1">
    <property type="nucleotide sequence ID" value="NZ_JABELD010000052.1"/>
</dbReference>
<organism evidence="1 2">
    <name type="scientific">Acidithiobacillus concretivorus</name>
    <dbReference type="NCBI Taxonomy" id="3063952"/>
    <lineage>
        <taxon>Bacteria</taxon>
        <taxon>Pseudomonadati</taxon>
        <taxon>Pseudomonadota</taxon>
        <taxon>Acidithiobacillia</taxon>
        <taxon>Acidithiobacillales</taxon>
        <taxon>Acidithiobacillaceae</taxon>
        <taxon>Acidithiobacillus</taxon>
    </lineage>
</organism>
<protein>
    <submittedName>
        <fullName evidence="1">DUF3987 domain-containing protein</fullName>
    </submittedName>
</protein>
<comment type="caution">
    <text evidence="1">The sequence shown here is derived from an EMBL/GenBank/DDBJ whole genome shotgun (WGS) entry which is preliminary data.</text>
</comment>
<sequence length="141" mass="15207">MQPILPATLSSESMGLGIPDAAIPDAAIPPKLRTLLYAFQRKTSAPIPTILSCVLATLAVAQGGSVDVGSWKGGRFPLNFFALIASGTGEGKTSVINAIMSPLSEYDSELYKQEIINKNNYLISTMFKLYFHTVIHPDIIH</sequence>
<dbReference type="Pfam" id="PF13148">
    <property type="entry name" value="DUF3987"/>
    <property type="match status" value="1"/>
</dbReference>
<evidence type="ECO:0000313" key="1">
    <source>
        <dbReference type="EMBL" id="MBU2738594.1"/>
    </source>
</evidence>
<gene>
    <name evidence="1" type="ORF">HJG40_07265</name>
</gene>
<reference evidence="1 2" key="1">
    <citation type="journal article" date="2021" name="ISME J.">
        <title>Genomic evolution of the class Acidithiobacillia: deep-branching Proteobacteria living in extreme acidic conditions.</title>
        <authorList>
            <person name="Moya-Beltran A."/>
            <person name="Beard S."/>
            <person name="Rojas-Villalobos C."/>
            <person name="Issotta F."/>
            <person name="Gallardo Y."/>
            <person name="Ulloa R."/>
            <person name="Giaveno A."/>
            <person name="Degli Esposti M."/>
            <person name="Johnson D.B."/>
            <person name="Quatrini R."/>
        </authorList>
    </citation>
    <scope>NUCLEOTIDE SEQUENCE [LARGE SCALE GENOMIC DNA]</scope>
    <source>
        <strain evidence="1 2">ATCC 19703</strain>
    </source>
</reference>
<dbReference type="EMBL" id="JABELD010000052">
    <property type="protein sequence ID" value="MBU2738594.1"/>
    <property type="molecule type" value="Genomic_DNA"/>
</dbReference>
<dbReference type="InterPro" id="IPR025048">
    <property type="entry name" value="DUF3987"/>
</dbReference>